<dbReference type="Gene3D" id="3.20.180.10">
    <property type="entry name" value="PNP-oxidase-like"/>
    <property type="match status" value="1"/>
</dbReference>
<accession>A0A1G4KFX1</accession>
<keyword evidence="1" id="KW-0812">Transmembrane</keyword>
<feature type="domain" description="DUF2470" evidence="2">
    <location>
        <begin position="9"/>
        <end position="87"/>
    </location>
</feature>
<feature type="transmembrane region" description="Helical" evidence="1">
    <location>
        <begin position="148"/>
        <end position="168"/>
    </location>
</feature>
<keyword evidence="1" id="KW-0472">Membrane</keyword>
<proteinExistence type="predicted"/>
<dbReference type="AlphaFoldDB" id="A0A1G4KFX1"/>
<keyword evidence="4" id="KW-1185">Reference proteome</keyword>
<dbReference type="OrthoDB" id="5553410at2759"/>
<dbReference type="PANTHER" id="PTHR37783:SF1">
    <property type="entry name" value="MEMBRANE PROTEIN, PUTATIVE (AFU_ORTHOLOGUE AFUA_1G04315)-RELATED"/>
    <property type="match status" value="1"/>
</dbReference>
<evidence type="ECO:0000259" key="2">
    <source>
        <dbReference type="Pfam" id="PF10615"/>
    </source>
</evidence>
<reference evidence="4" key="1">
    <citation type="submission" date="2016-03" db="EMBL/GenBank/DDBJ databases">
        <authorList>
            <person name="Devillers Hugo."/>
        </authorList>
    </citation>
    <scope>NUCLEOTIDE SEQUENCE [LARGE SCALE GENOMIC DNA]</scope>
</reference>
<evidence type="ECO:0000313" key="4">
    <source>
        <dbReference type="Proteomes" id="UP000191144"/>
    </source>
</evidence>
<gene>
    <name evidence="3" type="ORF">LAME_0H10594G</name>
</gene>
<evidence type="ECO:0000313" key="3">
    <source>
        <dbReference type="EMBL" id="SCV03459.1"/>
    </source>
</evidence>
<organism evidence="3 4">
    <name type="scientific">Lachancea meyersii CBS 8951</name>
    <dbReference type="NCBI Taxonomy" id="1266667"/>
    <lineage>
        <taxon>Eukaryota</taxon>
        <taxon>Fungi</taxon>
        <taxon>Dikarya</taxon>
        <taxon>Ascomycota</taxon>
        <taxon>Saccharomycotina</taxon>
        <taxon>Saccharomycetes</taxon>
        <taxon>Saccharomycetales</taxon>
        <taxon>Saccharomycetaceae</taxon>
        <taxon>Lachancea</taxon>
    </lineage>
</organism>
<feature type="transmembrane region" description="Helical" evidence="1">
    <location>
        <begin position="111"/>
        <end position="128"/>
    </location>
</feature>
<dbReference type="EMBL" id="LT598480">
    <property type="protein sequence ID" value="SCV03459.1"/>
    <property type="molecule type" value="Genomic_DNA"/>
</dbReference>
<dbReference type="InterPro" id="IPR037119">
    <property type="entry name" value="Haem_oxidase_HugZ-like_sf"/>
</dbReference>
<protein>
    <submittedName>
        <fullName evidence="3">LAME_0H10594g1_1</fullName>
    </submittedName>
</protein>
<keyword evidence="1" id="KW-1133">Transmembrane helix</keyword>
<dbReference type="PANTHER" id="PTHR37783">
    <property type="entry name" value="MEMBRANE PROTEIN, PUTATIVE (AFU_ORTHOLOGUE AFUA_1G04315)-RELATED"/>
    <property type="match status" value="1"/>
</dbReference>
<sequence>MLASASPEGIVAHMNKSHKLALEDFLYAYGDVKITDKIANVRLEKIELTHMTLSFNHFEVEFEIEKVVLFDPPLKEWSEARPRLVEMAKVAATKRGFSHVQINEISPPSGLGGYAFIALVFFPLACYYNRSLLNYVPVVGPYFDNGALLVVVEIAAFAIHVAECVYILKPRLDFYRVPTDFLIEWYFFGLLEGYPAVKRFDKLAKEKTLRSS</sequence>
<dbReference type="Proteomes" id="UP000191144">
    <property type="component" value="Chromosome H"/>
</dbReference>
<dbReference type="Pfam" id="PF10615">
    <property type="entry name" value="DUF2470"/>
    <property type="match status" value="1"/>
</dbReference>
<name>A0A1G4KFX1_9SACH</name>
<dbReference type="InterPro" id="IPR019595">
    <property type="entry name" value="DUF2470"/>
</dbReference>
<evidence type="ECO:0000256" key="1">
    <source>
        <dbReference type="SAM" id="Phobius"/>
    </source>
</evidence>